<reference evidence="1" key="1">
    <citation type="submission" date="2021-02" db="EMBL/GenBank/DDBJ databases">
        <authorList>
            <person name="Steward A R."/>
        </authorList>
    </citation>
    <scope>NUCLEOTIDE SEQUENCE</scope>
</reference>
<keyword evidence="2" id="KW-1185">Reference proteome</keyword>
<organism evidence="1 2">
    <name type="scientific">Pieris macdunnoughi</name>
    <dbReference type="NCBI Taxonomy" id="345717"/>
    <lineage>
        <taxon>Eukaryota</taxon>
        <taxon>Metazoa</taxon>
        <taxon>Ecdysozoa</taxon>
        <taxon>Arthropoda</taxon>
        <taxon>Hexapoda</taxon>
        <taxon>Insecta</taxon>
        <taxon>Pterygota</taxon>
        <taxon>Neoptera</taxon>
        <taxon>Endopterygota</taxon>
        <taxon>Lepidoptera</taxon>
        <taxon>Glossata</taxon>
        <taxon>Ditrysia</taxon>
        <taxon>Papilionoidea</taxon>
        <taxon>Pieridae</taxon>
        <taxon>Pierinae</taxon>
        <taxon>Pieris</taxon>
    </lineage>
</organism>
<protein>
    <submittedName>
        <fullName evidence="1">Uncharacterized protein</fullName>
    </submittedName>
</protein>
<proteinExistence type="predicted"/>
<comment type="caution">
    <text evidence="1">The sequence shown here is derived from an EMBL/GenBank/DDBJ whole genome shotgun (WGS) entry which is preliminary data.</text>
</comment>
<dbReference type="EMBL" id="CAJOBZ010000019">
    <property type="protein sequence ID" value="CAF4859751.1"/>
    <property type="molecule type" value="Genomic_DNA"/>
</dbReference>
<accession>A0A821SL71</accession>
<evidence type="ECO:0000313" key="2">
    <source>
        <dbReference type="Proteomes" id="UP000663880"/>
    </source>
</evidence>
<dbReference type="Proteomes" id="UP000663880">
    <property type="component" value="Unassembled WGS sequence"/>
</dbReference>
<evidence type="ECO:0000313" key="1">
    <source>
        <dbReference type="EMBL" id="CAF4859751.1"/>
    </source>
</evidence>
<name>A0A821SL71_9NEOP</name>
<sequence>MNTFTLSLNTIGWIQLREEDQSKNPPWAAYSKLKSVFSAVSLPQCLKSKVFEQCVLLMMSYSSETWFLTSTWCTSSVSLNELWRGLCSVFLYAIELEMKKISLKSPNRYTKKTVKA</sequence>
<dbReference type="OrthoDB" id="407509at2759"/>
<dbReference type="AlphaFoldDB" id="A0A821SL71"/>
<gene>
    <name evidence="1" type="ORF">PMACD_LOCUS7815</name>
</gene>